<feature type="compositionally biased region" description="Low complexity" evidence="1">
    <location>
        <begin position="16"/>
        <end position="29"/>
    </location>
</feature>
<proteinExistence type="predicted"/>
<feature type="non-terminal residue" evidence="2">
    <location>
        <position position="122"/>
    </location>
</feature>
<dbReference type="Proteomes" id="UP001189429">
    <property type="component" value="Unassembled WGS sequence"/>
</dbReference>
<protein>
    <submittedName>
        <fullName evidence="2">Uncharacterized protein</fullName>
    </submittedName>
</protein>
<feature type="non-terminal residue" evidence="2">
    <location>
        <position position="1"/>
    </location>
</feature>
<feature type="compositionally biased region" description="Basic and acidic residues" evidence="1">
    <location>
        <begin position="1"/>
        <end position="15"/>
    </location>
</feature>
<evidence type="ECO:0000313" key="2">
    <source>
        <dbReference type="EMBL" id="CAK0830266.1"/>
    </source>
</evidence>
<gene>
    <name evidence="2" type="ORF">PCOR1329_LOCUS28957</name>
</gene>
<dbReference type="EMBL" id="CAUYUJ010010790">
    <property type="protein sequence ID" value="CAK0830266.1"/>
    <property type="molecule type" value="Genomic_DNA"/>
</dbReference>
<comment type="caution">
    <text evidence="2">The sequence shown here is derived from an EMBL/GenBank/DDBJ whole genome shotgun (WGS) entry which is preliminary data.</text>
</comment>
<evidence type="ECO:0000313" key="3">
    <source>
        <dbReference type="Proteomes" id="UP001189429"/>
    </source>
</evidence>
<evidence type="ECO:0000256" key="1">
    <source>
        <dbReference type="SAM" id="MobiDB-lite"/>
    </source>
</evidence>
<accession>A0ABN9SE06</accession>
<feature type="region of interest" description="Disordered" evidence="1">
    <location>
        <begin position="1"/>
        <end position="35"/>
    </location>
</feature>
<sequence length="122" mass="13112">GDGLPREGAHEDRPGRAAVARRPAPGRWPTPRSRRARGIPHRCLLSAGGAGGASNGLGWRSVLRCEIFSFVSFPADPHWTPCQTRRGVPRSLHARASARPLSHPSCLIVLRLSPSTPSLQEG</sequence>
<name>A0ABN9SE06_9DINO</name>
<keyword evidence="3" id="KW-1185">Reference proteome</keyword>
<reference evidence="2" key="1">
    <citation type="submission" date="2023-10" db="EMBL/GenBank/DDBJ databases">
        <authorList>
            <person name="Chen Y."/>
            <person name="Shah S."/>
            <person name="Dougan E. K."/>
            <person name="Thang M."/>
            <person name="Chan C."/>
        </authorList>
    </citation>
    <scope>NUCLEOTIDE SEQUENCE [LARGE SCALE GENOMIC DNA]</scope>
</reference>
<organism evidence="2 3">
    <name type="scientific">Prorocentrum cordatum</name>
    <dbReference type="NCBI Taxonomy" id="2364126"/>
    <lineage>
        <taxon>Eukaryota</taxon>
        <taxon>Sar</taxon>
        <taxon>Alveolata</taxon>
        <taxon>Dinophyceae</taxon>
        <taxon>Prorocentrales</taxon>
        <taxon>Prorocentraceae</taxon>
        <taxon>Prorocentrum</taxon>
    </lineage>
</organism>